<evidence type="ECO:0000313" key="1">
    <source>
        <dbReference type="EMBL" id="GGA58195.1"/>
    </source>
</evidence>
<accession>A0ABQ1H4S4</accession>
<dbReference type="RefSeq" id="WP_188475016.1">
    <property type="nucleotide sequence ID" value="NZ_BMFZ01000012.1"/>
</dbReference>
<dbReference type="EMBL" id="BMFZ01000012">
    <property type="protein sequence ID" value="GGA58195.1"/>
    <property type="molecule type" value="Genomic_DNA"/>
</dbReference>
<evidence type="ECO:0000313" key="2">
    <source>
        <dbReference type="Proteomes" id="UP000627464"/>
    </source>
</evidence>
<keyword evidence="2" id="KW-1185">Reference proteome</keyword>
<sequence>MNLPARLYYPLDKAAKKLNCDVSDLIHFGATSSVEICIHLSFHKASCDFELADENNMETLFDASKIYFDGVYNSFKLRRASDGVYINDFYGLAALPPQDLLAFDFLSDTPVSLNQVFCPAGNGAGFDNVIGAVYIEPDEDEVQKVSLNHIIDRLFMTDVEIARLSGVPSNNVAPSLPDIIKKGSSKTRNAQAKFIKSLLQIHYGADVANSPRQHLERKSSGSGIILADFEGKNLHAPSGVAVDSWLKFIDVDSIGDLD</sequence>
<proteinExistence type="predicted"/>
<organism evidence="1 2">
    <name type="scientific">Hafnia psychrotolerans</name>
    <dbReference type="NCBI Taxonomy" id="1477018"/>
    <lineage>
        <taxon>Bacteria</taxon>
        <taxon>Pseudomonadati</taxon>
        <taxon>Pseudomonadota</taxon>
        <taxon>Gammaproteobacteria</taxon>
        <taxon>Enterobacterales</taxon>
        <taxon>Hafniaceae</taxon>
        <taxon>Hafnia</taxon>
    </lineage>
</organism>
<comment type="caution">
    <text evidence="1">The sequence shown here is derived from an EMBL/GenBank/DDBJ whole genome shotgun (WGS) entry which is preliminary data.</text>
</comment>
<name>A0ABQ1H4S4_9GAMM</name>
<gene>
    <name evidence="1" type="ORF">GCM10011328_37090</name>
</gene>
<reference evidence="2" key="1">
    <citation type="journal article" date="2019" name="Int. J. Syst. Evol. Microbiol.">
        <title>The Global Catalogue of Microorganisms (GCM) 10K type strain sequencing project: providing services to taxonomists for standard genome sequencing and annotation.</title>
        <authorList>
            <consortium name="The Broad Institute Genomics Platform"/>
            <consortium name="The Broad Institute Genome Sequencing Center for Infectious Disease"/>
            <person name="Wu L."/>
            <person name="Ma J."/>
        </authorList>
    </citation>
    <scope>NUCLEOTIDE SEQUENCE [LARGE SCALE GENOMIC DNA]</scope>
    <source>
        <strain evidence="2">CGMCC 1.12806</strain>
    </source>
</reference>
<dbReference type="Proteomes" id="UP000627464">
    <property type="component" value="Unassembled WGS sequence"/>
</dbReference>
<protein>
    <submittedName>
        <fullName evidence="1">Uncharacterized protein</fullName>
    </submittedName>
</protein>